<gene>
    <name evidence="2" type="ORF">GCM10007972_26750</name>
</gene>
<dbReference type="HAMAP" id="MF_00652">
    <property type="entry name" value="UPF0246"/>
    <property type="match status" value="1"/>
</dbReference>
<keyword evidence="3" id="KW-1185">Reference proteome</keyword>
<reference evidence="3" key="1">
    <citation type="journal article" date="2019" name="Int. J. Syst. Evol. Microbiol.">
        <title>The Global Catalogue of Microorganisms (GCM) 10K type strain sequencing project: providing services to taxonomists for standard genome sequencing and annotation.</title>
        <authorList>
            <consortium name="The Broad Institute Genomics Platform"/>
            <consortium name="The Broad Institute Genome Sequencing Center for Infectious Disease"/>
            <person name="Wu L."/>
            <person name="Ma J."/>
        </authorList>
    </citation>
    <scope>NUCLEOTIDE SEQUENCE [LARGE SCALE GENOMIC DNA]</scope>
    <source>
        <strain evidence="3">JCM 17843</strain>
    </source>
</reference>
<proteinExistence type="inferred from homology"/>
<dbReference type="InterPro" id="IPR005583">
    <property type="entry name" value="YaaA"/>
</dbReference>
<dbReference type="NCBIfam" id="NF002542">
    <property type="entry name" value="PRK02101.1-3"/>
    <property type="match status" value="1"/>
</dbReference>
<dbReference type="RefSeq" id="WP_150006330.1">
    <property type="nucleotide sequence ID" value="NZ_BMOV01000014.1"/>
</dbReference>
<dbReference type="Pfam" id="PF03883">
    <property type="entry name" value="H2O2_YaaD"/>
    <property type="match status" value="1"/>
</dbReference>
<dbReference type="EMBL" id="BMOV01000014">
    <property type="protein sequence ID" value="GGO17021.1"/>
    <property type="molecule type" value="Genomic_DNA"/>
</dbReference>
<sequence>MLVVLSPAKKLDAESPADTDRYSQPRFMDEAKALACVGKNMGAARLQGLMKLSDSLAQLTHARFQQFSPPFTQANAKPAILAFRGDVYQGLDADSLNDGARDHAQKHLRILSGLYGLLRPFDLMQPYRLEMGTRFRTDHAADLYGFWGDKIAQALNVDMEEVGASCLINLASREYVKAVDKKALAAPMITLDFREMRDGEARMIGFFAKKARGLMARFIAENRLTKPADLKEFAVDGYKFAPTLSDDRVWTFLRPDSRAA</sequence>
<name>A0ABQ2LG81_9PROT</name>
<organism evidence="2 3">
    <name type="scientific">Iodidimonas muriae</name>
    <dbReference type="NCBI Taxonomy" id="261467"/>
    <lineage>
        <taxon>Bacteria</taxon>
        <taxon>Pseudomonadati</taxon>
        <taxon>Pseudomonadota</taxon>
        <taxon>Alphaproteobacteria</taxon>
        <taxon>Iodidimonadales</taxon>
        <taxon>Iodidimonadaceae</taxon>
        <taxon>Iodidimonas</taxon>
    </lineage>
</organism>
<evidence type="ECO:0000313" key="2">
    <source>
        <dbReference type="EMBL" id="GGO17021.1"/>
    </source>
</evidence>
<evidence type="ECO:0000313" key="3">
    <source>
        <dbReference type="Proteomes" id="UP000602381"/>
    </source>
</evidence>
<comment type="similarity">
    <text evidence="1">Belongs to the UPF0246 family.</text>
</comment>
<dbReference type="PANTHER" id="PTHR30283:SF4">
    <property type="entry name" value="PEROXIDE STRESS RESISTANCE PROTEIN YAAA"/>
    <property type="match status" value="1"/>
</dbReference>
<comment type="caution">
    <text evidence="2">The sequence shown here is derived from an EMBL/GenBank/DDBJ whole genome shotgun (WGS) entry which is preliminary data.</text>
</comment>
<dbReference type="PANTHER" id="PTHR30283">
    <property type="entry name" value="PEROXIDE STRESS RESPONSE PROTEIN YAAA"/>
    <property type="match status" value="1"/>
</dbReference>
<accession>A0ABQ2LG81</accession>
<protein>
    <recommendedName>
        <fullName evidence="1">UPF0246 protein GCM10007972_26750</fullName>
    </recommendedName>
</protein>
<evidence type="ECO:0000256" key="1">
    <source>
        <dbReference type="HAMAP-Rule" id="MF_00652"/>
    </source>
</evidence>
<dbReference type="Proteomes" id="UP000602381">
    <property type="component" value="Unassembled WGS sequence"/>
</dbReference>